<organism evidence="1">
    <name type="scientific">Paenibacillus ihbetae</name>
    <dbReference type="NCBI Taxonomy" id="1870820"/>
    <lineage>
        <taxon>Bacteria</taxon>
        <taxon>Bacillati</taxon>
        <taxon>Bacillota</taxon>
        <taxon>Bacilli</taxon>
        <taxon>Bacillales</taxon>
        <taxon>Paenibacillaceae</taxon>
        <taxon>Paenibacillus</taxon>
    </lineage>
</organism>
<dbReference type="EMBL" id="CP016809">
    <property type="protein sequence ID" value="ANY71737.1"/>
    <property type="molecule type" value="Genomic_DNA"/>
</dbReference>
<name>A0A1B2DVM7_9BACL</name>
<proteinExistence type="predicted"/>
<gene>
    <name evidence="1" type="ORF">BBD41_03575</name>
</gene>
<dbReference type="AlphaFoldDB" id="A0A1B2DVM7"/>
<reference evidence="1" key="1">
    <citation type="submission" date="2016-08" db="EMBL/GenBank/DDBJ databases">
        <title>Complete Genome Seqeunce of Paenibacillus sp. nov. IHBB 9852 from high altitute lake of Indian trans-Himalayas.</title>
        <authorList>
            <person name="Kiran S."/>
            <person name="Swarnkar M.K."/>
            <person name="Rana A."/>
            <person name="Tewari R."/>
            <person name="Gulati A."/>
        </authorList>
    </citation>
    <scope>NUCLEOTIDE SEQUENCE [LARGE SCALE GENOMIC DNA]</scope>
    <source>
        <strain evidence="1">IHBB 9852</strain>
    </source>
</reference>
<dbReference type="KEGG" id="pib:BBD41_03575"/>
<sequence>MGAIPMRIGAAPMRIRPTPTRIGAAPMKINIHTSNKDRHDSMEIGNNKSSSAIRQRMNIIIFSCPTQPFQDAFYCAAD</sequence>
<accession>A0A1B2DVM7</accession>
<evidence type="ECO:0000313" key="1">
    <source>
        <dbReference type="EMBL" id="ANY71737.1"/>
    </source>
</evidence>
<protein>
    <submittedName>
        <fullName evidence="1">Uncharacterized protein</fullName>
    </submittedName>
</protein>